<name>A0A8T2PX98_9TELE</name>
<evidence type="ECO:0000256" key="3">
    <source>
        <dbReference type="ARBA" id="ARBA00022737"/>
    </source>
</evidence>
<evidence type="ECO:0000256" key="4">
    <source>
        <dbReference type="ARBA" id="ARBA00023043"/>
    </source>
</evidence>
<dbReference type="EMBL" id="JAFBMS010000001">
    <property type="protein sequence ID" value="KAG9356162.1"/>
    <property type="molecule type" value="Genomic_DNA"/>
</dbReference>
<accession>A0A8T2PX98</accession>
<dbReference type="Pfam" id="PF12796">
    <property type="entry name" value="Ank_2"/>
    <property type="match status" value="4"/>
</dbReference>
<keyword evidence="1" id="KW-0813">Transport</keyword>
<feature type="non-terminal residue" evidence="9">
    <location>
        <position position="1"/>
    </location>
</feature>
<keyword evidence="3" id="KW-0677">Repeat</keyword>
<feature type="repeat" description="ANK" evidence="8">
    <location>
        <begin position="62"/>
        <end position="94"/>
    </location>
</feature>
<dbReference type="GO" id="GO:1902495">
    <property type="term" value="C:transmembrane transporter complex"/>
    <property type="evidence" value="ECO:0007669"/>
    <property type="project" value="TreeGrafter"/>
</dbReference>
<dbReference type="Proteomes" id="UP000824540">
    <property type="component" value="Unassembled WGS sequence"/>
</dbReference>
<keyword evidence="4 8" id="KW-0040">ANK repeat</keyword>
<sequence>WALQGNIVGLEELAKSYPKLLSLRDGSGARPLHYAATGGSSGAIEVIVKAAGREELHMQDDCGNTPLHWAVEKNRTDSCVSLLKLGADPNILNQASLAPLHLAVSLRHNALVELLLSHGKTDANLEGDLGNTPVIMACSTDNHEALSILFEHEAKLCHQNRLGHFAIHAAAFAGAKTSMEIILQRGAKIDQQQCDKSTALHFACTQGATEVVKLMLSSYSRVEDIINITDGAMQTPLHRATIFDHVDLAEYLILKSVKELLSEEDSEGCTPLHYACRLGIPDSVQNMLGLQVSLGHKSKEKKSALHFAAEYGRMNTCQRLLDTMADTRLLNEGDEKGLTPLHLASRGGHMKVGWTCLHYAASEGFTQTISTLLNSNINLLDRVNQDGNTALHLAAKEGHTSAVRLLLNKGAEVILNKNDASFFHEAVLHGRKETANAVIESDRCEEVLSAFKVGSVTRCAIMDLIEFLPESCKVCYHGNAQTGQHWHL</sequence>
<proteinExistence type="predicted"/>
<dbReference type="InterPro" id="IPR002110">
    <property type="entry name" value="Ankyrin_rpt"/>
</dbReference>
<dbReference type="SMART" id="SM00248">
    <property type="entry name" value="ANK"/>
    <property type="match status" value="12"/>
</dbReference>
<evidence type="ECO:0000313" key="9">
    <source>
        <dbReference type="EMBL" id="KAG9356162.1"/>
    </source>
</evidence>
<dbReference type="GO" id="GO:0022857">
    <property type="term" value="F:transmembrane transporter activity"/>
    <property type="evidence" value="ECO:0007669"/>
    <property type="project" value="TreeGrafter"/>
</dbReference>
<reference evidence="9" key="1">
    <citation type="thesis" date="2021" institute="BYU ScholarsArchive" country="Provo, UT, USA">
        <title>Applications of and Algorithms for Genome Assembly and Genomic Analyses with an Emphasis on Marine Teleosts.</title>
        <authorList>
            <person name="Pickett B.D."/>
        </authorList>
    </citation>
    <scope>NUCLEOTIDE SEQUENCE</scope>
    <source>
        <strain evidence="9">HI-2016</strain>
    </source>
</reference>
<protein>
    <submittedName>
        <fullName evidence="9">Uncharacterized protein</fullName>
    </submittedName>
</protein>
<comment type="caution">
    <text evidence="9">The sequence shown here is derived from an EMBL/GenBank/DDBJ whole genome shotgun (WGS) entry which is preliminary data.</text>
</comment>
<feature type="repeat" description="ANK" evidence="8">
    <location>
        <begin position="95"/>
        <end position="119"/>
    </location>
</feature>
<dbReference type="Pfam" id="PF13857">
    <property type="entry name" value="Ank_5"/>
    <property type="match status" value="1"/>
</dbReference>
<feature type="repeat" description="ANK" evidence="8">
    <location>
        <begin position="300"/>
        <end position="332"/>
    </location>
</feature>
<dbReference type="Gene3D" id="1.25.40.20">
    <property type="entry name" value="Ankyrin repeat-containing domain"/>
    <property type="match status" value="4"/>
</dbReference>
<evidence type="ECO:0000256" key="7">
    <source>
        <dbReference type="ARBA" id="ARBA00023303"/>
    </source>
</evidence>
<keyword evidence="10" id="KW-1185">Reference proteome</keyword>
<feature type="repeat" description="ANK" evidence="8">
    <location>
        <begin position="386"/>
        <end position="418"/>
    </location>
</feature>
<dbReference type="InterPro" id="IPR052076">
    <property type="entry name" value="TRP_cation_channel"/>
</dbReference>
<dbReference type="GO" id="GO:0034220">
    <property type="term" value="P:monoatomic ion transmembrane transport"/>
    <property type="evidence" value="ECO:0007669"/>
    <property type="project" value="UniProtKB-KW"/>
</dbReference>
<evidence type="ECO:0000256" key="2">
    <source>
        <dbReference type="ARBA" id="ARBA00022606"/>
    </source>
</evidence>
<gene>
    <name evidence="9" type="ORF">JZ751_001006</name>
</gene>
<dbReference type="OrthoDB" id="1661883at2759"/>
<keyword evidence="7" id="KW-0407">Ion channel</keyword>
<evidence type="ECO:0000256" key="8">
    <source>
        <dbReference type="PROSITE-ProRule" id="PRU00023"/>
    </source>
</evidence>
<keyword evidence="6" id="KW-0325">Glycoprotein</keyword>
<dbReference type="PRINTS" id="PR01415">
    <property type="entry name" value="ANKYRIN"/>
</dbReference>
<keyword evidence="2" id="KW-0716">Sensory transduction</keyword>
<evidence type="ECO:0000256" key="6">
    <source>
        <dbReference type="ARBA" id="ARBA00023180"/>
    </source>
</evidence>
<dbReference type="PANTHER" id="PTHR47143:SF1">
    <property type="entry name" value="ION_TRANS DOMAIN-CONTAINING PROTEIN"/>
    <property type="match status" value="1"/>
</dbReference>
<dbReference type="PANTHER" id="PTHR47143">
    <property type="entry name" value="TRANSIENT RECEPTOR POTENTIAL CATION CHANNEL PROTEIN PAINLESS"/>
    <property type="match status" value="1"/>
</dbReference>
<evidence type="ECO:0000256" key="1">
    <source>
        <dbReference type="ARBA" id="ARBA00022448"/>
    </source>
</evidence>
<evidence type="ECO:0000256" key="5">
    <source>
        <dbReference type="ARBA" id="ARBA00023065"/>
    </source>
</evidence>
<evidence type="ECO:0000313" key="10">
    <source>
        <dbReference type="Proteomes" id="UP000824540"/>
    </source>
</evidence>
<dbReference type="PROSITE" id="PS50088">
    <property type="entry name" value="ANK_REPEAT"/>
    <property type="match status" value="4"/>
</dbReference>
<dbReference type="SUPFAM" id="SSF48403">
    <property type="entry name" value="Ankyrin repeat"/>
    <property type="match status" value="2"/>
</dbReference>
<dbReference type="InterPro" id="IPR036770">
    <property type="entry name" value="Ankyrin_rpt-contain_sf"/>
</dbReference>
<dbReference type="PROSITE" id="PS50297">
    <property type="entry name" value="ANK_REP_REGION"/>
    <property type="match status" value="3"/>
</dbReference>
<dbReference type="AlphaFoldDB" id="A0A8T2PX98"/>
<keyword evidence="5" id="KW-0406">Ion transport</keyword>
<organism evidence="9 10">
    <name type="scientific">Albula glossodonta</name>
    <name type="common">roundjaw bonefish</name>
    <dbReference type="NCBI Taxonomy" id="121402"/>
    <lineage>
        <taxon>Eukaryota</taxon>
        <taxon>Metazoa</taxon>
        <taxon>Chordata</taxon>
        <taxon>Craniata</taxon>
        <taxon>Vertebrata</taxon>
        <taxon>Euteleostomi</taxon>
        <taxon>Actinopterygii</taxon>
        <taxon>Neopterygii</taxon>
        <taxon>Teleostei</taxon>
        <taxon>Albuliformes</taxon>
        <taxon>Albulidae</taxon>
        <taxon>Albula</taxon>
    </lineage>
</organism>